<evidence type="ECO:0000256" key="1">
    <source>
        <dbReference type="SAM" id="MobiDB-lite"/>
    </source>
</evidence>
<dbReference type="EMBL" id="LJSK01000028">
    <property type="protein sequence ID" value="KPI89218.1"/>
    <property type="molecule type" value="Genomic_DNA"/>
</dbReference>
<dbReference type="VEuPathDB" id="TriTrypDB:Lsey_0028_0040"/>
<feature type="compositionally biased region" description="Polar residues" evidence="1">
    <location>
        <begin position="1195"/>
        <end position="1204"/>
    </location>
</feature>
<name>A0A0N1I1W3_LEPSE</name>
<dbReference type="OMA" id="RSIENQM"/>
<proteinExistence type="predicted"/>
<dbReference type="Proteomes" id="UP000038009">
    <property type="component" value="Unassembled WGS sequence"/>
</dbReference>
<evidence type="ECO:0000313" key="3">
    <source>
        <dbReference type="Proteomes" id="UP000038009"/>
    </source>
</evidence>
<comment type="caution">
    <text evidence="2">The sequence shown here is derived from an EMBL/GenBank/DDBJ whole genome shotgun (WGS) entry which is preliminary data.</text>
</comment>
<organism evidence="2 3">
    <name type="scientific">Leptomonas seymouri</name>
    <dbReference type="NCBI Taxonomy" id="5684"/>
    <lineage>
        <taxon>Eukaryota</taxon>
        <taxon>Discoba</taxon>
        <taxon>Euglenozoa</taxon>
        <taxon>Kinetoplastea</taxon>
        <taxon>Metakinetoplastina</taxon>
        <taxon>Trypanosomatida</taxon>
        <taxon>Trypanosomatidae</taxon>
        <taxon>Leishmaniinae</taxon>
        <taxon>Leptomonas</taxon>
    </lineage>
</organism>
<gene>
    <name evidence="2" type="ORF">ABL78_1641</name>
</gene>
<evidence type="ECO:0000313" key="2">
    <source>
        <dbReference type="EMBL" id="KPI89218.1"/>
    </source>
</evidence>
<keyword evidence="3" id="KW-1185">Reference proteome</keyword>
<feature type="compositionally biased region" description="Low complexity" evidence="1">
    <location>
        <begin position="333"/>
        <end position="344"/>
    </location>
</feature>
<sequence length="1331" mass="147741">MIEDIASPVKERHGSWMEGCSKRARHPMAVFPVDASRPHADRALIVYQNVRRPFQESTEVPELLAKARVVLPAIMNYLYFGSTQAAVIYFGKRANRRGEKTGIREGAQDLKIRLVRYLTSEMWPPLLRTDAPDESLGMERSIQSDGGAAATACGLHGVASAGGRASDDKAAAQKQEVELERLWFRRSIENQMQVLLYLKSSTDGKSKYLKVVLQNTAQRLYFDVCDTKEEKFRWDLRMLFTRMMDNLETQKAIDSYDSYLEYFREACSTAAKNALFLERPRQPMLEVVLWSKSKSLGNSDGSPPSAGTSPPVFPASRCADSHEYTMDNAEAVSPLKLPPSSTTPAASCGPNEACTRSGDNRANVAVIQVLQRRCSTAGSPHWQPRNVLVDEESDTYSSRILRASPPGLMPMQSSATAAAATPSSARYSTTPIISDASRLSPTTLGTRYPHTTRARGYQWMSNLQKPESATLDYKSYFFNTVLEISHRCVKFMCGFLNAYGEGKLVVGVHEIPRSSRANAEERKEEGAKIVLHNDMVDQFVVGARISELELEWLQVDVSEQLLCCIPPIPPRAVQVDAVPVRFPKNFAYSSRVLILYDFFHPTMAAHDALKQKSNYAIRFLFTLGLSIVPLDLPADELRGMLQTTVQAPGSLFDAPPDDVEWGRLNTEAYLIAAVGDPAALETSKWEEVLATSLNRPKQRCYHAVIEYEPAKAKTLVLPELFVLEVSVDIKRCGYTPLIKYKGKFFAGWPSIPVWDPTTRSVRAVERNYSVLALQPAAQLQGAWHRAPQSTRLPRGAVQLSTDAVSSTRTNTTLVGKGATTSNTTSSPSLLADVSGAIGVGTSLVSTQNQRPKKAEFQRELVREGWAWFAQPTIIGRVLAFLYNPQNIHDILQFRLIHPLANICFENRQGNYLVQMIYSTPVGVPIFNSPSEQISRIQYSFLHANVPPLPLLLCYCYETIGNLPSPYPFVAVPLVQQTFRVAACLVPLFYRQHYFDGQLRLAVVLDLRDSLLKTVKMHNGSLILDTIVGIGFEPMNKRQIMRHLLRRCQTDASAGALRHNSRHNAMVDPETSASATADSEDSVLLKESFIARRAFRPQALTYDTESCVGSLVISPCSVEVMRANTEREVEADIPLLHFCFLSQKAVEGGGYLKPEELPRSWQKNSSNGTCPIPLKGVDSADQQLSSRSQKPAGAKSLNSGQSKPNSPVLDDKDCNFNSNDVNANVDSSSENCDSMAMGDPVAHGRPWTLQHLLYWYNAFLSDREHYSVFGCGNRSIAFRVPSLSEVCEACVEASAVEAVHESSLYRSDTSCDFAPSRDACVLHRKVHDWLAV</sequence>
<dbReference type="OrthoDB" id="277080at2759"/>
<feature type="region of interest" description="Disordered" evidence="1">
    <location>
        <begin position="1179"/>
        <end position="1212"/>
    </location>
</feature>
<reference evidence="2 3" key="1">
    <citation type="journal article" date="2015" name="PLoS Pathog.">
        <title>Leptomonas seymouri: Adaptations to the Dixenous Life Cycle Analyzed by Genome Sequencing, Transcriptome Profiling and Co-infection with Leishmania donovani.</title>
        <authorList>
            <person name="Kraeva N."/>
            <person name="Butenko A."/>
            <person name="Hlavacova J."/>
            <person name="Kostygov A."/>
            <person name="Myskova J."/>
            <person name="Grybchuk D."/>
            <person name="Lestinova T."/>
            <person name="Votypka J."/>
            <person name="Volf P."/>
            <person name="Opperdoes F."/>
            <person name="Flegontov P."/>
            <person name="Lukes J."/>
            <person name="Yurchenko V."/>
        </authorList>
    </citation>
    <scope>NUCLEOTIDE SEQUENCE [LARGE SCALE GENOMIC DNA]</scope>
    <source>
        <strain evidence="2 3">ATCC 30220</strain>
    </source>
</reference>
<feature type="compositionally biased region" description="Polar residues" evidence="1">
    <location>
        <begin position="1179"/>
        <end position="1188"/>
    </location>
</feature>
<feature type="region of interest" description="Disordered" evidence="1">
    <location>
        <begin position="333"/>
        <end position="357"/>
    </location>
</feature>
<accession>A0A0N1I1W3</accession>
<protein>
    <submittedName>
        <fullName evidence="2">Uncharacterized protein</fullName>
    </submittedName>
</protein>